<accession>A0A1S7QEU7</accession>
<name>A0A1S7QEU7_9HYPH</name>
<dbReference type="AlphaFoldDB" id="A0A1S7QEU7"/>
<dbReference type="Proteomes" id="UP000191987">
    <property type="component" value="Unassembled WGS sequence"/>
</dbReference>
<evidence type="ECO:0000313" key="2">
    <source>
        <dbReference type="Proteomes" id="UP000191987"/>
    </source>
</evidence>
<proteinExistence type="predicted"/>
<organism evidence="1 2">
    <name type="scientific">Agrobacterium deltaense Zutra 3/1</name>
    <dbReference type="NCBI Taxonomy" id="1183427"/>
    <lineage>
        <taxon>Bacteria</taxon>
        <taxon>Pseudomonadati</taxon>
        <taxon>Pseudomonadota</taxon>
        <taxon>Alphaproteobacteria</taxon>
        <taxon>Hyphomicrobiales</taxon>
        <taxon>Rhizobiaceae</taxon>
        <taxon>Rhizobium/Agrobacterium group</taxon>
        <taxon>Agrobacterium</taxon>
    </lineage>
</organism>
<reference evidence="1 2" key="1">
    <citation type="submission" date="2016-01" db="EMBL/GenBank/DDBJ databases">
        <authorList>
            <person name="Oliw E.H."/>
        </authorList>
    </citation>
    <scope>NUCLEOTIDE SEQUENCE [LARGE SCALE GENOMIC DNA]</scope>
    <source>
        <strain evidence="1 2">Zutra 3-1</strain>
    </source>
</reference>
<protein>
    <submittedName>
        <fullName evidence="1">Uncharacterized protein</fullName>
    </submittedName>
</protein>
<dbReference type="EMBL" id="FBWG01000019">
    <property type="protein sequence ID" value="CUX35568.1"/>
    <property type="molecule type" value="Genomic_DNA"/>
</dbReference>
<gene>
    <name evidence="1" type="ORF">AGR7C_Cc260540</name>
</gene>
<evidence type="ECO:0000313" key="1">
    <source>
        <dbReference type="EMBL" id="CUX35568.1"/>
    </source>
</evidence>
<sequence length="60" mass="6907">MFDDQSFGVFLDAHDDLFLQIRPKSALLAVQIQLPTEGNRYGDWYSKVVQRNQGLRLHSA</sequence>